<sequence length="113" mass="12095">MPKMSWHLFSSAFCFSPSACGRCASAAADQKDVMDPFQGATPKTAEWKEAAGASVTSPRLRSLLRIGDHLFAVAEAWCIRKKDGASFAGTASVLLHQISDSAKEIPMTDASLF</sequence>
<dbReference type="VEuPathDB" id="TriTrypDB:TRSC58_06776"/>
<name>A0A422N7S5_TRYRA</name>
<comment type="caution">
    <text evidence="2">The sequence shown here is derived from an EMBL/GenBank/DDBJ whole genome shotgun (WGS) entry which is preliminary data.</text>
</comment>
<keyword evidence="1" id="KW-0732">Signal</keyword>
<keyword evidence="3" id="KW-1185">Reference proteome</keyword>
<proteinExistence type="predicted"/>
<feature type="chain" id="PRO_5019195718" evidence="1">
    <location>
        <begin position="22"/>
        <end position="113"/>
    </location>
</feature>
<dbReference type="AlphaFoldDB" id="A0A422N7S5"/>
<evidence type="ECO:0000256" key="1">
    <source>
        <dbReference type="SAM" id="SignalP"/>
    </source>
</evidence>
<feature type="signal peptide" evidence="1">
    <location>
        <begin position="1"/>
        <end position="21"/>
    </location>
</feature>
<dbReference type="RefSeq" id="XP_029236378.1">
    <property type="nucleotide sequence ID" value="XM_029383767.1"/>
</dbReference>
<dbReference type="Proteomes" id="UP000283634">
    <property type="component" value="Unassembled WGS sequence"/>
</dbReference>
<accession>A0A422N7S5</accession>
<dbReference type="GeneID" id="40330879"/>
<reference evidence="2 3" key="1">
    <citation type="journal article" date="2018" name="BMC Genomics">
        <title>Genomic comparison of Trypanosoma conorhini and Trypanosoma rangeli to Trypanosoma cruzi strains of high and low virulence.</title>
        <authorList>
            <person name="Bradwell K.R."/>
            <person name="Koparde V.N."/>
            <person name="Matveyev A.V."/>
            <person name="Serrano M.G."/>
            <person name="Alves J.M."/>
            <person name="Parikh H."/>
            <person name="Huang B."/>
            <person name="Lee V."/>
            <person name="Espinosa-Alvarez O."/>
            <person name="Ortiz P.A."/>
            <person name="Costa-Martins A.G."/>
            <person name="Teixeira M.M."/>
            <person name="Buck G.A."/>
        </authorList>
    </citation>
    <scope>NUCLEOTIDE SEQUENCE [LARGE SCALE GENOMIC DNA]</scope>
    <source>
        <strain evidence="2 3">AM80</strain>
    </source>
</reference>
<gene>
    <name evidence="2" type="ORF">TraAM80_06946</name>
</gene>
<evidence type="ECO:0000313" key="3">
    <source>
        <dbReference type="Proteomes" id="UP000283634"/>
    </source>
</evidence>
<organism evidence="2 3">
    <name type="scientific">Trypanosoma rangeli</name>
    <dbReference type="NCBI Taxonomy" id="5698"/>
    <lineage>
        <taxon>Eukaryota</taxon>
        <taxon>Discoba</taxon>
        <taxon>Euglenozoa</taxon>
        <taxon>Kinetoplastea</taxon>
        <taxon>Metakinetoplastina</taxon>
        <taxon>Trypanosomatida</taxon>
        <taxon>Trypanosomatidae</taxon>
        <taxon>Trypanosoma</taxon>
        <taxon>Herpetosoma</taxon>
    </lineage>
</organism>
<protein>
    <submittedName>
        <fullName evidence="2">Trans-sialidase</fullName>
    </submittedName>
</protein>
<dbReference type="EMBL" id="MKGL01000270">
    <property type="protein sequence ID" value="RNF01519.1"/>
    <property type="molecule type" value="Genomic_DNA"/>
</dbReference>
<evidence type="ECO:0000313" key="2">
    <source>
        <dbReference type="EMBL" id="RNF01519.1"/>
    </source>
</evidence>